<feature type="DNA-binding region" description="OmpR/PhoB-type" evidence="8">
    <location>
        <begin position="139"/>
        <end position="239"/>
    </location>
</feature>
<accession>A0AAE6P1K7</accession>
<dbReference type="SUPFAM" id="SSF52172">
    <property type="entry name" value="CheY-like"/>
    <property type="match status" value="1"/>
</dbReference>
<dbReference type="EMBL" id="CP045562">
    <property type="protein sequence ID" value="QFX93114.1"/>
    <property type="molecule type" value="Genomic_DNA"/>
</dbReference>
<name>A0AAE6P1K7_9LACO</name>
<dbReference type="InterPro" id="IPR016032">
    <property type="entry name" value="Sig_transdc_resp-reg_C-effctor"/>
</dbReference>
<dbReference type="PROSITE" id="PS50110">
    <property type="entry name" value="RESPONSE_REGULATORY"/>
    <property type="match status" value="1"/>
</dbReference>
<dbReference type="Gene3D" id="1.10.10.10">
    <property type="entry name" value="Winged helix-like DNA-binding domain superfamily/Winged helix DNA-binding domain"/>
    <property type="match status" value="1"/>
</dbReference>
<dbReference type="SUPFAM" id="SSF46894">
    <property type="entry name" value="C-terminal effector domain of the bipartite response regulators"/>
    <property type="match status" value="1"/>
</dbReference>
<reference evidence="11 12" key="1">
    <citation type="submission" date="2019-10" db="EMBL/GenBank/DDBJ databases">
        <title>Genome sequencing of Lactobacillus fructivorans.</title>
        <authorList>
            <person name="Kim K."/>
        </authorList>
    </citation>
    <scope>NUCLEOTIDE SEQUENCE [LARGE SCALE GENOMIC DNA]</scope>
    <source>
        <strain evidence="11 12">LF543</strain>
    </source>
</reference>
<dbReference type="GO" id="GO:0000156">
    <property type="term" value="F:phosphorelay response regulator activity"/>
    <property type="evidence" value="ECO:0007669"/>
    <property type="project" value="TreeGrafter"/>
</dbReference>
<dbReference type="GO" id="GO:0000976">
    <property type="term" value="F:transcription cis-regulatory region binding"/>
    <property type="evidence" value="ECO:0007669"/>
    <property type="project" value="TreeGrafter"/>
</dbReference>
<dbReference type="AlphaFoldDB" id="A0AAE6P1K7"/>
<keyword evidence="6" id="KW-0804">Transcription</keyword>
<feature type="domain" description="OmpR/PhoB-type" evidence="10">
    <location>
        <begin position="139"/>
        <end position="239"/>
    </location>
</feature>
<evidence type="ECO:0000256" key="5">
    <source>
        <dbReference type="ARBA" id="ARBA00023159"/>
    </source>
</evidence>
<protein>
    <submittedName>
        <fullName evidence="11">Response regulator</fullName>
    </submittedName>
</protein>
<dbReference type="InterPro" id="IPR001867">
    <property type="entry name" value="OmpR/PhoB-type_DNA-bd"/>
</dbReference>
<dbReference type="Proteomes" id="UP000327194">
    <property type="component" value="Chromosome"/>
</dbReference>
<gene>
    <name evidence="11" type="ORF">LF543_06010</name>
</gene>
<dbReference type="InterPro" id="IPR001789">
    <property type="entry name" value="Sig_transdc_resp-reg_receiver"/>
</dbReference>
<evidence type="ECO:0000313" key="12">
    <source>
        <dbReference type="Proteomes" id="UP000327194"/>
    </source>
</evidence>
<organism evidence="11 12">
    <name type="scientific">Fructilactobacillus fructivorans</name>
    <dbReference type="NCBI Taxonomy" id="1614"/>
    <lineage>
        <taxon>Bacteria</taxon>
        <taxon>Bacillati</taxon>
        <taxon>Bacillota</taxon>
        <taxon>Bacilli</taxon>
        <taxon>Lactobacillales</taxon>
        <taxon>Lactobacillaceae</taxon>
        <taxon>Fructilactobacillus</taxon>
    </lineage>
</organism>
<dbReference type="FunFam" id="1.10.10.10:FF:000018">
    <property type="entry name" value="DNA-binding response regulator ResD"/>
    <property type="match status" value="1"/>
</dbReference>
<dbReference type="InterPro" id="IPR039420">
    <property type="entry name" value="WalR-like"/>
</dbReference>
<dbReference type="PROSITE" id="PS51755">
    <property type="entry name" value="OMPR_PHOB"/>
    <property type="match status" value="1"/>
</dbReference>
<evidence type="ECO:0000259" key="10">
    <source>
        <dbReference type="PROSITE" id="PS51755"/>
    </source>
</evidence>
<evidence type="ECO:0000256" key="1">
    <source>
        <dbReference type="ARBA" id="ARBA00022553"/>
    </source>
</evidence>
<feature type="modified residue" description="4-aspartylphosphate" evidence="7">
    <location>
        <position position="55"/>
    </location>
</feature>
<evidence type="ECO:0000256" key="2">
    <source>
        <dbReference type="ARBA" id="ARBA00023012"/>
    </source>
</evidence>
<keyword evidence="1 7" id="KW-0597">Phosphoprotein</keyword>
<evidence type="ECO:0000313" key="11">
    <source>
        <dbReference type="EMBL" id="QFX93114.1"/>
    </source>
</evidence>
<keyword evidence="4 8" id="KW-0238">DNA-binding</keyword>
<evidence type="ECO:0000259" key="9">
    <source>
        <dbReference type="PROSITE" id="PS50110"/>
    </source>
</evidence>
<dbReference type="PANTHER" id="PTHR48111:SF1">
    <property type="entry name" value="TWO-COMPONENT RESPONSE REGULATOR ORR33"/>
    <property type="match status" value="1"/>
</dbReference>
<keyword evidence="3" id="KW-0805">Transcription regulation</keyword>
<evidence type="ECO:0000256" key="4">
    <source>
        <dbReference type="ARBA" id="ARBA00023125"/>
    </source>
</evidence>
<dbReference type="PANTHER" id="PTHR48111">
    <property type="entry name" value="REGULATOR OF RPOS"/>
    <property type="match status" value="1"/>
</dbReference>
<dbReference type="InterPro" id="IPR011006">
    <property type="entry name" value="CheY-like_superfamily"/>
</dbReference>
<dbReference type="GO" id="GO:0005829">
    <property type="term" value="C:cytosol"/>
    <property type="evidence" value="ECO:0007669"/>
    <property type="project" value="TreeGrafter"/>
</dbReference>
<evidence type="ECO:0000256" key="6">
    <source>
        <dbReference type="ARBA" id="ARBA00023163"/>
    </source>
</evidence>
<keyword evidence="2" id="KW-0902">Two-component regulatory system</keyword>
<dbReference type="Gene3D" id="3.40.50.2300">
    <property type="match status" value="1"/>
</dbReference>
<evidence type="ECO:0000256" key="3">
    <source>
        <dbReference type="ARBA" id="ARBA00023015"/>
    </source>
</evidence>
<dbReference type="Pfam" id="PF00486">
    <property type="entry name" value="Trans_reg_C"/>
    <property type="match status" value="1"/>
</dbReference>
<dbReference type="InterPro" id="IPR036388">
    <property type="entry name" value="WH-like_DNA-bd_sf"/>
</dbReference>
<sequence>MDAMNHIILVTEKLSLALSFNQTFNDNGYFVDDLYDVSNLLSSIRKYHEQAIIWDLATVSIDELMKLVPKIRTTASLPIFVLDEKKDPRVVTQLFKAGIDDYIIQPYDANEVLLRMKCRTRFYQDQTLNQSSDLQDSQRPPYYFGNIEVDLDHKTVKKNGTPLRLTPKEFKLLEYFLNHPQHILSREQILNGVWNDLYIDQSSRMLEMHISHLRDKIEPNPKDPTFIKTVRGFGYNFEVDLKN</sequence>
<keyword evidence="5" id="KW-0010">Activator</keyword>
<proteinExistence type="predicted"/>
<dbReference type="GO" id="GO:0032993">
    <property type="term" value="C:protein-DNA complex"/>
    <property type="evidence" value="ECO:0007669"/>
    <property type="project" value="TreeGrafter"/>
</dbReference>
<evidence type="ECO:0000256" key="7">
    <source>
        <dbReference type="PROSITE-ProRule" id="PRU00169"/>
    </source>
</evidence>
<dbReference type="GO" id="GO:0006355">
    <property type="term" value="P:regulation of DNA-templated transcription"/>
    <property type="evidence" value="ECO:0007669"/>
    <property type="project" value="InterPro"/>
</dbReference>
<dbReference type="SMART" id="SM00862">
    <property type="entry name" value="Trans_reg_C"/>
    <property type="match status" value="1"/>
</dbReference>
<dbReference type="CDD" id="cd00383">
    <property type="entry name" value="trans_reg_C"/>
    <property type="match status" value="1"/>
</dbReference>
<evidence type="ECO:0000256" key="8">
    <source>
        <dbReference type="PROSITE-ProRule" id="PRU01091"/>
    </source>
</evidence>
<dbReference type="KEGG" id="lfv:LF543_06010"/>
<feature type="domain" description="Response regulatory" evidence="9">
    <location>
        <begin position="6"/>
        <end position="120"/>
    </location>
</feature>